<dbReference type="EMBL" id="CP016761">
    <property type="protein sequence ID" value="ANX12455.1"/>
    <property type="molecule type" value="Genomic_DNA"/>
</dbReference>
<dbReference type="KEGG" id="far:ABE41_010575"/>
<organism evidence="2 3">
    <name type="scientific">Fictibacillus arsenicus</name>
    <dbReference type="NCBI Taxonomy" id="255247"/>
    <lineage>
        <taxon>Bacteria</taxon>
        <taxon>Bacillati</taxon>
        <taxon>Bacillota</taxon>
        <taxon>Bacilli</taxon>
        <taxon>Bacillales</taxon>
        <taxon>Fictibacillaceae</taxon>
        <taxon>Fictibacillus</taxon>
    </lineage>
</organism>
<sequence>MKIHMSEETAGYIIKDFQAVEGKKIRFFVRLGGCSTVQDGFSLGINKDTPKHPAAVLDIQNHEFFIEEEDEWFFDQKDLTVSVKNDEIKFDFHNENK</sequence>
<dbReference type="STRING" id="255247.ABE41_010575"/>
<evidence type="ECO:0000313" key="2">
    <source>
        <dbReference type="EMBL" id="ANX12455.1"/>
    </source>
</evidence>
<gene>
    <name evidence="2" type="ORF">ABE41_010575</name>
</gene>
<proteinExistence type="predicted"/>
<reference evidence="2 3" key="1">
    <citation type="submission" date="2016-08" db="EMBL/GenBank/DDBJ databases">
        <title>Complete genome sequence of Fictibacillus arsenicus G25-54, a strain with toxicity to nematodes and a potential arsenic-resistance activity.</title>
        <authorList>
            <person name="Zheng Z."/>
        </authorList>
    </citation>
    <scope>NUCLEOTIDE SEQUENCE [LARGE SCALE GENOMIC DNA]</scope>
    <source>
        <strain evidence="2 3">G25-54</strain>
    </source>
</reference>
<dbReference type="InterPro" id="IPR000361">
    <property type="entry name" value="ATAP_core_dom"/>
</dbReference>
<evidence type="ECO:0000313" key="3">
    <source>
        <dbReference type="Proteomes" id="UP000077412"/>
    </source>
</evidence>
<name>A0A1B1Z4M3_9BACL</name>
<dbReference type="InterPro" id="IPR035903">
    <property type="entry name" value="HesB-like_dom_sf"/>
</dbReference>
<accession>A0A1B1Z4M3</accession>
<keyword evidence="3" id="KW-1185">Reference proteome</keyword>
<dbReference type="Proteomes" id="UP000077412">
    <property type="component" value="Chromosome"/>
</dbReference>
<dbReference type="AlphaFoldDB" id="A0A1B1Z4M3"/>
<feature type="domain" description="Core" evidence="1">
    <location>
        <begin position="1"/>
        <end position="96"/>
    </location>
</feature>
<dbReference type="Pfam" id="PF01521">
    <property type="entry name" value="Fe-S_biosyn"/>
    <property type="match status" value="1"/>
</dbReference>
<dbReference type="SUPFAM" id="SSF89360">
    <property type="entry name" value="HesB-like domain"/>
    <property type="match status" value="1"/>
</dbReference>
<dbReference type="RefSeq" id="WP_066289832.1">
    <property type="nucleotide sequence ID" value="NZ_CP016761.1"/>
</dbReference>
<protein>
    <recommendedName>
        <fullName evidence="1">Core domain-containing protein</fullName>
    </recommendedName>
</protein>
<evidence type="ECO:0000259" key="1">
    <source>
        <dbReference type="Pfam" id="PF01521"/>
    </source>
</evidence>